<organism evidence="4 5">
    <name type="scientific">Nonomuraea purpurea</name>
    <dbReference type="NCBI Taxonomy" id="1849276"/>
    <lineage>
        <taxon>Bacteria</taxon>
        <taxon>Bacillati</taxon>
        <taxon>Actinomycetota</taxon>
        <taxon>Actinomycetes</taxon>
        <taxon>Streptosporangiales</taxon>
        <taxon>Streptosporangiaceae</taxon>
        <taxon>Nonomuraea</taxon>
    </lineage>
</organism>
<feature type="domain" description="Beta-ketoacyl-[acyl-carrier-protein] synthase III C-terminal" evidence="3">
    <location>
        <begin position="245"/>
        <end position="336"/>
    </location>
</feature>
<evidence type="ECO:0000256" key="2">
    <source>
        <dbReference type="ARBA" id="ARBA00023315"/>
    </source>
</evidence>
<keyword evidence="5" id="KW-1185">Reference proteome</keyword>
<dbReference type="InterPro" id="IPR013747">
    <property type="entry name" value="ACP_syn_III_C"/>
</dbReference>
<dbReference type="RefSeq" id="WP_379535355.1">
    <property type="nucleotide sequence ID" value="NZ_JBHSBI010000046.1"/>
</dbReference>
<evidence type="ECO:0000313" key="5">
    <source>
        <dbReference type="Proteomes" id="UP001595851"/>
    </source>
</evidence>
<dbReference type="InterPro" id="IPR016039">
    <property type="entry name" value="Thiolase-like"/>
</dbReference>
<accession>A0ABV8GNL1</accession>
<evidence type="ECO:0000313" key="4">
    <source>
        <dbReference type="EMBL" id="MFC4015545.1"/>
    </source>
</evidence>
<dbReference type="Proteomes" id="UP001595851">
    <property type="component" value="Unassembled WGS sequence"/>
</dbReference>
<reference evidence="5" key="1">
    <citation type="journal article" date="2019" name="Int. J. Syst. Evol. Microbiol.">
        <title>The Global Catalogue of Microorganisms (GCM) 10K type strain sequencing project: providing services to taxonomists for standard genome sequencing and annotation.</title>
        <authorList>
            <consortium name="The Broad Institute Genomics Platform"/>
            <consortium name="The Broad Institute Genome Sequencing Center for Infectious Disease"/>
            <person name="Wu L."/>
            <person name="Ma J."/>
        </authorList>
    </citation>
    <scope>NUCLEOTIDE SEQUENCE [LARGE SCALE GENOMIC DNA]</scope>
    <source>
        <strain evidence="5">TBRC 1276</strain>
    </source>
</reference>
<gene>
    <name evidence="4" type="ORF">ACFOY2_50630</name>
</gene>
<keyword evidence="1" id="KW-0808">Transferase</keyword>
<sequence length="349" mass="37416">MRTTDMYLRSIGVHVPPVVSIETAVAEGRYPSDEMDYFRLGGAAVAGDVPAPELALRAARHAFERSGGMSPHDLDLMLYADVWHQGPEGWEPHFYLQRHLVGGDVLAMELRAGCCGLFSALRLAAGYLRPGGTALLVGADNHGTPLVDRWRMIEGNVMGDAGCALLVTTDTGFAELRSVNVTVLPEAEAVNDGGVPMFPPDATVGRTLDFAARNREFRKRMLDGDGAGLMLSIQRTLIELVERTLKEAGITLDEVARVAFPHGRWDELEHRAVNWFGLTLADTTWEYGAGIGHLGVSDQFVALDHLLAVGALAPGDYVLLVGTGAGTTMACAVLRILDIPAAYASGGPR</sequence>
<dbReference type="SUPFAM" id="SSF53901">
    <property type="entry name" value="Thiolase-like"/>
    <property type="match status" value="1"/>
</dbReference>
<dbReference type="PANTHER" id="PTHR34069">
    <property type="entry name" value="3-OXOACYL-[ACYL-CARRIER-PROTEIN] SYNTHASE 3"/>
    <property type="match status" value="1"/>
</dbReference>
<evidence type="ECO:0000256" key="1">
    <source>
        <dbReference type="ARBA" id="ARBA00022679"/>
    </source>
</evidence>
<dbReference type="Gene3D" id="3.40.47.10">
    <property type="match status" value="2"/>
</dbReference>
<name>A0ABV8GNL1_9ACTN</name>
<dbReference type="PANTHER" id="PTHR34069:SF2">
    <property type="entry name" value="BETA-KETOACYL-[ACYL-CARRIER-PROTEIN] SYNTHASE III"/>
    <property type="match status" value="1"/>
</dbReference>
<proteinExistence type="predicted"/>
<protein>
    <submittedName>
        <fullName evidence="4">Ketoacyl-ACP synthase III family protein</fullName>
    </submittedName>
</protein>
<keyword evidence="2" id="KW-0012">Acyltransferase</keyword>
<dbReference type="Pfam" id="PF08541">
    <property type="entry name" value="ACP_syn_III_C"/>
    <property type="match status" value="1"/>
</dbReference>
<dbReference type="CDD" id="cd00827">
    <property type="entry name" value="init_cond_enzymes"/>
    <property type="match status" value="1"/>
</dbReference>
<evidence type="ECO:0000259" key="3">
    <source>
        <dbReference type="Pfam" id="PF08541"/>
    </source>
</evidence>
<dbReference type="EMBL" id="JBHSBI010000046">
    <property type="protein sequence ID" value="MFC4015545.1"/>
    <property type="molecule type" value="Genomic_DNA"/>
</dbReference>
<comment type="caution">
    <text evidence="4">The sequence shown here is derived from an EMBL/GenBank/DDBJ whole genome shotgun (WGS) entry which is preliminary data.</text>
</comment>